<accession>A0ABP9B0Q8</accession>
<keyword evidence="2" id="KW-0472">Membrane</keyword>
<evidence type="ECO:0000313" key="4">
    <source>
        <dbReference type="EMBL" id="GAA4788684.1"/>
    </source>
</evidence>
<dbReference type="PROSITE" id="PS00636">
    <property type="entry name" value="DNAJ_1"/>
    <property type="match status" value="1"/>
</dbReference>
<feature type="region of interest" description="Disordered" evidence="1">
    <location>
        <begin position="62"/>
        <end position="122"/>
    </location>
</feature>
<feature type="region of interest" description="Disordered" evidence="1">
    <location>
        <begin position="419"/>
        <end position="442"/>
    </location>
</feature>
<evidence type="ECO:0000256" key="1">
    <source>
        <dbReference type="SAM" id="MobiDB-lite"/>
    </source>
</evidence>
<dbReference type="PRINTS" id="PR00625">
    <property type="entry name" value="JDOMAIN"/>
</dbReference>
<evidence type="ECO:0000259" key="3">
    <source>
        <dbReference type="PROSITE" id="PS50076"/>
    </source>
</evidence>
<dbReference type="PANTHER" id="PTHR47197">
    <property type="entry name" value="PROTEIN NIRF"/>
    <property type="match status" value="1"/>
</dbReference>
<sequence>MTTSSTHYELLGVPAGCSQSEIRAAYLRMARRVHSDHGGSDALFRLVQEAYEVLHDPARRAAYDRTLRSTGRDTGERREREQQAREQREREDRDRRAREQREREERERQTREQQAWERHVRAERASSQRRAGWWWAAAVAVVVVVTVVFVLSSGSPTGGVSPAASLRRIAVSVDAVAVAPGGRTAYAADTSGNLVVIDVAAGAVLRTEHVQDVAPSAYPTPSLAVAPDGARVYLSYKSNSFLPGSTAITVVDGRTGSRTADLPYPDANAVAVSADGRELYVATDERIAVVDTASGTEARSLPLPATALAPTTGGRAYVVTASRVALVDLARGVVVGRPATVGFSTRDLVAAPDGTRAYLSSNSTADGTAAVSTFRPDTGGVALSYVAPGTPARPAAPEGLAASADGRRLYAVFGYPSSPSPPASTLAALDTSTPQLRPPGEVSVPPARCLVAAPDDGQVYVCSSSSVSTYDVSG</sequence>
<dbReference type="InterPro" id="IPR015943">
    <property type="entry name" value="WD40/YVTN_repeat-like_dom_sf"/>
</dbReference>
<keyword evidence="5" id="KW-1185">Reference proteome</keyword>
<name>A0ABP9B0Q8_9PSEU</name>
<dbReference type="PROSITE" id="PS50076">
    <property type="entry name" value="DNAJ_2"/>
    <property type="match status" value="1"/>
</dbReference>
<reference evidence="5" key="1">
    <citation type="journal article" date="2019" name="Int. J. Syst. Evol. Microbiol.">
        <title>The Global Catalogue of Microorganisms (GCM) 10K type strain sequencing project: providing services to taxonomists for standard genome sequencing and annotation.</title>
        <authorList>
            <consortium name="The Broad Institute Genomics Platform"/>
            <consortium name="The Broad Institute Genome Sequencing Center for Infectious Disease"/>
            <person name="Wu L."/>
            <person name="Ma J."/>
        </authorList>
    </citation>
    <scope>NUCLEOTIDE SEQUENCE [LARGE SCALE GENOMIC DNA]</scope>
    <source>
        <strain evidence="5">JCM 17979</strain>
    </source>
</reference>
<dbReference type="Gene3D" id="2.130.10.10">
    <property type="entry name" value="YVTN repeat-like/Quinoprotein amine dehydrogenase"/>
    <property type="match status" value="2"/>
</dbReference>
<dbReference type="SUPFAM" id="SSF75011">
    <property type="entry name" value="3-carboxy-cis,cis-mucoante lactonizing enzyme"/>
    <property type="match status" value="1"/>
</dbReference>
<dbReference type="PANTHER" id="PTHR47197:SF3">
    <property type="entry name" value="DIHYDRO-HEME D1 DEHYDROGENASE"/>
    <property type="match status" value="1"/>
</dbReference>
<organism evidence="4 5">
    <name type="scientific">Actinomycetospora chlora</name>
    <dbReference type="NCBI Taxonomy" id="663608"/>
    <lineage>
        <taxon>Bacteria</taxon>
        <taxon>Bacillati</taxon>
        <taxon>Actinomycetota</taxon>
        <taxon>Actinomycetes</taxon>
        <taxon>Pseudonocardiales</taxon>
        <taxon>Pseudonocardiaceae</taxon>
        <taxon>Actinomycetospora</taxon>
    </lineage>
</organism>
<gene>
    <name evidence="4" type="ORF">GCM10023200_24060</name>
</gene>
<dbReference type="EMBL" id="BAABHO010000016">
    <property type="protein sequence ID" value="GAA4788684.1"/>
    <property type="molecule type" value="Genomic_DNA"/>
</dbReference>
<protein>
    <recommendedName>
        <fullName evidence="3">J domain-containing protein</fullName>
    </recommendedName>
</protein>
<comment type="caution">
    <text evidence="4">The sequence shown here is derived from an EMBL/GenBank/DDBJ whole genome shotgun (WGS) entry which is preliminary data.</text>
</comment>
<dbReference type="Pfam" id="PF00226">
    <property type="entry name" value="DnaJ"/>
    <property type="match status" value="1"/>
</dbReference>
<dbReference type="InterPro" id="IPR018253">
    <property type="entry name" value="DnaJ_domain_CS"/>
</dbReference>
<dbReference type="InterPro" id="IPR036869">
    <property type="entry name" value="J_dom_sf"/>
</dbReference>
<dbReference type="CDD" id="cd06257">
    <property type="entry name" value="DnaJ"/>
    <property type="match status" value="1"/>
</dbReference>
<feature type="domain" description="J" evidence="3">
    <location>
        <begin position="6"/>
        <end position="67"/>
    </location>
</feature>
<evidence type="ECO:0000256" key="2">
    <source>
        <dbReference type="SAM" id="Phobius"/>
    </source>
</evidence>
<keyword evidence="2" id="KW-1133">Transmembrane helix</keyword>
<dbReference type="SMART" id="SM00271">
    <property type="entry name" value="DnaJ"/>
    <property type="match status" value="1"/>
</dbReference>
<dbReference type="Gene3D" id="1.10.287.110">
    <property type="entry name" value="DnaJ domain"/>
    <property type="match status" value="1"/>
</dbReference>
<dbReference type="Proteomes" id="UP001500928">
    <property type="component" value="Unassembled WGS sequence"/>
</dbReference>
<evidence type="ECO:0000313" key="5">
    <source>
        <dbReference type="Proteomes" id="UP001500928"/>
    </source>
</evidence>
<proteinExistence type="predicted"/>
<dbReference type="SUPFAM" id="SSF46565">
    <property type="entry name" value="Chaperone J-domain"/>
    <property type="match status" value="1"/>
</dbReference>
<dbReference type="InterPro" id="IPR001623">
    <property type="entry name" value="DnaJ_domain"/>
</dbReference>
<keyword evidence="2" id="KW-0812">Transmembrane</keyword>
<dbReference type="InterPro" id="IPR051200">
    <property type="entry name" value="Host-pathogen_enzymatic-act"/>
</dbReference>
<feature type="transmembrane region" description="Helical" evidence="2">
    <location>
        <begin position="131"/>
        <end position="151"/>
    </location>
</feature>
<dbReference type="RefSeq" id="WP_345414539.1">
    <property type="nucleotide sequence ID" value="NZ_BAABHO010000016.1"/>
</dbReference>